<organism evidence="3 4">
    <name type="scientific">Leptomonas seymouri</name>
    <dbReference type="NCBI Taxonomy" id="5684"/>
    <lineage>
        <taxon>Eukaryota</taxon>
        <taxon>Discoba</taxon>
        <taxon>Euglenozoa</taxon>
        <taxon>Kinetoplastea</taxon>
        <taxon>Metakinetoplastina</taxon>
        <taxon>Trypanosomatida</taxon>
        <taxon>Trypanosomatidae</taxon>
        <taxon>Leishmaniinae</taxon>
        <taxon>Leptomonas</taxon>
    </lineage>
</organism>
<feature type="compositionally biased region" description="Low complexity" evidence="1">
    <location>
        <begin position="475"/>
        <end position="487"/>
    </location>
</feature>
<dbReference type="OMA" id="CKRDAYA"/>
<keyword evidence="3" id="KW-0378">Hydrolase</keyword>
<feature type="region of interest" description="Disordered" evidence="1">
    <location>
        <begin position="292"/>
        <end position="361"/>
    </location>
</feature>
<sequence>MSRRALTRPTEPQSSSIPSRHSRSRSELSATTLSAAAAPVSSEYSGSLWTRRPAAGAMTVQKRRFRTQSSTVGQGTRKTANRATEVLITCRDEGTTIAAHSCKTGDCEGDRDFPNVDVAERTTTSSSSNSSNSKSKFKDIVDIREEIALPKVNSAGPQAKRTNALRFRDAAYKGNSTVDKKGAVVNKTGEHGPPRGLSATVPLATSSSSLPSSHVAQKPSPTWLNQATTMTAFGVKETIGELPSCSSNAPGNDEGGPPQTLLPAHKRRTGDTSSGIVDNSAMAVSGKHKACCSPPVTSPVLPSATLKPVKSTESTASASLSLSQGSKYTTEASRHPVNNDALGPSASAASAESHAPSLSPTALSYRSPDALPSVESMLAPVALPRVSSQLPVQQMSSQQSPSTSLRALETPLQPTMDPAASRLSSTAQLLKPLVSAVSPRLQPHPPAALPHVSSNGQMATPSSLHSVLTLPSTTAAAAATASASPHSASRRSEKEHHAHHPPHCIPHLEILLALSKAHKPGNYALSPAIIKLHHSPISMRNFGSTCYLNSMVQCLLHTPGLLQSLDKDRQRIIGEWEVKKGGKFDEAHRRSCAERNAPATSALLDLGTMKPKQDTPTSQLLLSLKAACGECNEEFTGNGQNDAHEFLITLLGVIDKEVCRSKPEAYQTIKDVENECKRDAYARWTERLRQENNSTIYDFFGGVTGSTVQCAACSLITYRFEALLDVSLPMAYNCGPRAAARLSASEGKNGKTRPEEVVAVDLLLHDSFFSDRGEFLSGPMQVTCDRCKRLCDKTIWSTIEQWPPILVLHLKRFNNAGVKNESAVIFPYTFCPYGRVKYQLYGVCCHRGTASFGHYTSYVLAESDAATVEAPQREPGSCNGDSARTRNGDHTDGTGAFCSPPTGSFACSSDHHFDLGEKCDLPYGKNTQHVKTHGSGRGGDAGKPGKWYFCNDESITTVTASEVVSKTKEAYVLFYRRSA</sequence>
<dbReference type="InterPro" id="IPR028889">
    <property type="entry name" value="USP"/>
</dbReference>
<dbReference type="PROSITE" id="PS50235">
    <property type="entry name" value="USP_3"/>
    <property type="match status" value="1"/>
</dbReference>
<dbReference type="GO" id="GO:0004843">
    <property type="term" value="F:cysteine-type deubiquitinase activity"/>
    <property type="evidence" value="ECO:0007669"/>
    <property type="project" value="InterPro"/>
</dbReference>
<proteinExistence type="predicted"/>
<feature type="region of interest" description="Disordered" evidence="1">
    <location>
        <begin position="1"/>
        <end position="35"/>
    </location>
</feature>
<dbReference type="FunFam" id="3.90.70.10:FF:000232">
    <property type="entry name" value="Ubiquitin carboxyl-terminal hydrolase, putative"/>
    <property type="match status" value="1"/>
</dbReference>
<evidence type="ECO:0000313" key="4">
    <source>
        <dbReference type="Proteomes" id="UP000038009"/>
    </source>
</evidence>
<feature type="region of interest" description="Disordered" evidence="1">
    <location>
        <begin position="241"/>
        <end position="278"/>
    </location>
</feature>
<dbReference type="OrthoDB" id="265306at2759"/>
<name>A0A0N1IA10_LEPSE</name>
<feature type="compositionally biased region" description="Polar residues" evidence="1">
    <location>
        <begin position="67"/>
        <end position="80"/>
    </location>
</feature>
<comment type="caution">
    <text evidence="3">The sequence shown here is derived from an EMBL/GenBank/DDBJ whole genome shotgun (WGS) entry which is preliminary data.</text>
</comment>
<dbReference type="EMBL" id="LJSK01000008">
    <property type="protein sequence ID" value="KPI90273.1"/>
    <property type="molecule type" value="Genomic_DNA"/>
</dbReference>
<dbReference type="InterPro" id="IPR050185">
    <property type="entry name" value="Ub_carboxyl-term_hydrolase"/>
</dbReference>
<feature type="compositionally biased region" description="Polar residues" evidence="1">
    <location>
        <begin position="452"/>
        <end position="462"/>
    </location>
</feature>
<dbReference type="Pfam" id="PF00443">
    <property type="entry name" value="UCH"/>
    <property type="match status" value="1"/>
</dbReference>
<dbReference type="InterPro" id="IPR018200">
    <property type="entry name" value="USP_CS"/>
</dbReference>
<feature type="compositionally biased region" description="Low complexity" evidence="1">
    <location>
        <begin position="341"/>
        <end position="360"/>
    </location>
</feature>
<protein>
    <submittedName>
        <fullName evidence="3">Putative ubiquitin hydrolase putative cysteine peptidase Clan CA family C19</fullName>
    </submittedName>
</protein>
<dbReference type="PROSITE" id="PS00973">
    <property type="entry name" value="USP_2"/>
    <property type="match status" value="1"/>
</dbReference>
<accession>A0A0N1IA10</accession>
<feature type="domain" description="USP" evidence="2">
    <location>
        <begin position="537"/>
        <end position="978"/>
    </location>
</feature>
<dbReference type="PANTHER" id="PTHR21646">
    <property type="entry name" value="UBIQUITIN CARBOXYL-TERMINAL HYDROLASE"/>
    <property type="match status" value="1"/>
</dbReference>
<dbReference type="AlphaFoldDB" id="A0A0N1IA10"/>
<dbReference type="SUPFAM" id="SSF54001">
    <property type="entry name" value="Cysteine proteinases"/>
    <property type="match status" value="1"/>
</dbReference>
<dbReference type="InterPro" id="IPR038765">
    <property type="entry name" value="Papain-like_cys_pep_sf"/>
</dbReference>
<dbReference type="PANTHER" id="PTHR21646:SF86">
    <property type="entry name" value="UBIQUITIN CARBOXYL-TERMINAL HYDROLASE"/>
    <property type="match status" value="1"/>
</dbReference>
<dbReference type="VEuPathDB" id="TriTrypDB:Lsey_0008_0600"/>
<dbReference type="Gene3D" id="3.90.70.10">
    <property type="entry name" value="Cysteine proteinases"/>
    <property type="match status" value="1"/>
</dbReference>
<feature type="region of interest" description="Disordered" evidence="1">
    <location>
        <begin position="441"/>
        <end position="462"/>
    </location>
</feature>
<evidence type="ECO:0000313" key="3">
    <source>
        <dbReference type="EMBL" id="KPI90273.1"/>
    </source>
</evidence>
<keyword evidence="4" id="KW-1185">Reference proteome</keyword>
<feature type="region of interest" description="Disordered" evidence="1">
    <location>
        <begin position="55"/>
        <end position="80"/>
    </location>
</feature>
<feature type="region of interest" description="Disordered" evidence="1">
    <location>
        <begin position="475"/>
        <end position="502"/>
    </location>
</feature>
<gene>
    <name evidence="3" type="ORF">ABL78_0655</name>
</gene>
<evidence type="ECO:0000256" key="1">
    <source>
        <dbReference type="SAM" id="MobiDB-lite"/>
    </source>
</evidence>
<feature type="compositionally biased region" description="Low complexity" evidence="1">
    <location>
        <begin position="311"/>
        <end position="323"/>
    </location>
</feature>
<dbReference type="Proteomes" id="UP000038009">
    <property type="component" value="Unassembled WGS sequence"/>
</dbReference>
<dbReference type="InterPro" id="IPR001394">
    <property type="entry name" value="Peptidase_C19_UCH"/>
</dbReference>
<evidence type="ECO:0000259" key="2">
    <source>
        <dbReference type="PROSITE" id="PS50235"/>
    </source>
</evidence>
<reference evidence="3 4" key="1">
    <citation type="journal article" date="2015" name="PLoS Pathog.">
        <title>Leptomonas seymouri: Adaptations to the Dixenous Life Cycle Analyzed by Genome Sequencing, Transcriptome Profiling and Co-infection with Leishmania donovani.</title>
        <authorList>
            <person name="Kraeva N."/>
            <person name="Butenko A."/>
            <person name="Hlavacova J."/>
            <person name="Kostygov A."/>
            <person name="Myskova J."/>
            <person name="Grybchuk D."/>
            <person name="Lestinova T."/>
            <person name="Votypka J."/>
            <person name="Volf P."/>
            <person name="Opperdoes F."/>
            <person name="Flegontov P."/>
            <person name="Lukes J."/>
            <person name="Yurchenko V."/>
        </authorList>
    </citation>
    <scope>NUCLEOTIDE SEQUENCE [LARGE SCALE GENOMIC DNA]</scope>
    <source>
        <strain evidence="3 4">ATCC 30220</strain>
    </source>
</reference>
<dbReference type="GO" id="GO:0016579">
    <property type="term" value="P:protein deubiquitination"/>
    <property type="evidence" value="ECO:0007669"/>
    <property type="project" value="InterPro"/>
</dbReference>